<feature type="region of interest" description="Disordered" evidence="1">
    <location>
        <begin position="13"/>
        <end position="40"/>
    </location>
</feature>
<keyword evidence="2" id="KW-0812">Transmembrane</keyword>
<dbReference type="Proteomes" id="UP000188533">
    <property type="component" value="Unassembled WGS sequence"/>
</dbReference>
<keyword evidence="4" id="KW-1185">Reference proteome</keyword>
<evidence type="ECO:0000313" key="3">
    <source>
        <dbReference type="EMBL" id="GAW05918.1"/>
    </source>
</evidence>
<feature type="compositionally biased region" description="Low complexity" evidence="1">
    <location>
        <begin position="157"/>
        <end position="170"/>
    </location>
</feature>
<name>A0A1Q3EFE4_LENED</name>
<dbReference type="EMBL" id="BDGU01000287">
    <property type="protein sequence ID" value="GAW05918.1"/>
    <property type="molecule type" value="Genomic_DNA"/>
</dbReference>
<feature type="transmembrane region" description="Helical" evidence="2">
    <location>
        <begin position="47"/>
        <end position="67"/>
    </location>
</feature>
<gene>
    <name evidence="3" type="ORF">LENED_007807</name>
</gene>
<feature type="compositionally biased region" description="Basic residues" evidence="1">
    <location>
        <begin position="134"/>
        <end position="145"/>
    </location>
</feature>
<evidence type="ECO:0000313" key="4">
    <source>
        <dbReference type="Proteomes" id="UP000188533"/>
    </source>
</evidence>
<organism evidence="3 4">
    <name type="scientific">Lentinula edodes</name>
    <name type="common">Shiitake mushroom</name>
    <name type="synonym">Lentinus edodes</name>
    <dbReference type="NCBI Taxonomy" id="5353"/>
    <lineage>
        <taxon>Eukaryota</taxon>
        <taxon>Fungi</taxon>
        <taxon>Dikarya</taxon>
        <taxon>Basidiomycota</taxon>
        <taxon>Agaricomycotina</taxon>
        <taxon>Agaricomycetes</taxon>
        <taxon>Agaricomycetidae</taxon>
        <taxon>Agaricales</taxon>
        <taxon>Marasmiineae</taxon>
        <taxon>Omphalotaceae</taxon>
        <taxon>Lentinula</taxon>
    </lineage>
</organism>
<dbReference type="AlphaFoldDB" id="A0A1Q3EFE4"/>
<evidence type="ECO:0000256" key="1">
    <source>
        <dbReference type="SAM" id="MobiDB-lite"/>
    </source>
</evidence>
<proteinExistence type="predicted"/>
<feature type="region of interest" description="Disordered" evidence="1">
    <location>
        <begin position="133"/>
        <end position="171"/>
    </location>
</feature>
<comment type="caution">
    <text evidence="3">The sequence shown here is derived from an EMBL/GenBank/DDBJ whole genome shotgun (WGS) entry which is preliminary data.</text>
</comment>
<keyword evidence="2" id="KW-1133">Transmembrane helix</keyword>
<evidence type="ECO:0000256" key="2">
    <source>
        <dbReference type="SAM" id="Phobius"/>
    </source>
</evidence>
<accession>A0A1Q3EFE4</accession>
<sequence length="327" mass="35848">MYPTQTMLASLIASPSNDSNTDSDTHTENPDSNLTDPGATLPHPSRVTVAFLILGVGLCLFSIYFLITHHPPSHVINKHVRPTISHISDRLPNSLVFLFHRLAVLGNRLSAHFPGISGQKLILSATIFGPFNSKSHRNRRRRRRGGPGPSPSPLSPLIPSSLSSPSSSNSFRVGEGRLVQWAQEDMGVLPDIESGESRPGEFEAAVDFMVNAEDPAESEELVDEYIPLSVGWGDGAAGAELRVSNEVIDQQTSFIFSNYYFLLSLRPPSPLVPSAIERYLLEHGGSTLPKDTRGTWTVVIRTYNLIQSLYSMETGSNKQDETSDRGR</sequence>
<reference evidence="3 4" key="1">
    <citation type="submission" date="2016-08" db="EMBL/GenBank/DDBJ databases">
        <authorList>
            <consortium name="Lentinula edodes genome sequencing consortium"/>
            <person name="Sakamoto Y."/>
            <person name="Nakade K."/>
            <person name="Sato S."/>
            <person name="Yoshida Y."/>
            <person name="Miyazaki K."/>
            <person name="Natsume S."/>
            <person name="Konno N."/>
        </authorList>
    </citation>
    <scope>NUCLEOTIDE SEQUENCE [LARGE SCALE GENOMIC DNA]</scope>
    <source>
        <strain evidence="3 4">NBRC 111202</strain>
    </source>
</reference>
<keyword evidence="2" id="KW-0472">Membrane</keyword>
<protein>
    <submittedName>
        <fullName evidence="3">Uncharacterized protein</fullName>
    </submittedName>
</protein>
<reference evidence="3 4" key="2">
    <citation type="submission" date="2017-02" db="EMBL/GenBank/DDBJ databases">
        <title>A genome survey and senescence transcriptome analysis in Lentinula edodes.</title>
        <authorList>
            <person name="Sakamoto Y."/>
            <person name="Nakade K."/>
            <person name="Sato S."/>
            <person name="Yoshida Y."/>
            <person name="Miyazaki K."/>
            <person name="Natsume S."/>
            <person name="Konno N."/>
        </authorList>
    </citation>
    <scope>NUCLEOTIDE SEQUENCE [LARGE SCALE GENOMIC DNA]</scope>
    <source>
        <strain evidence="3 4">NBRC 111202</strain>
    </source>
</reference>